<keyword evidence="4" id="KW-0812">Transmembrane</keyword>
<dbReference type="GO" id="GO:0055085">
    <property type="term" value="P:transmembrane transport"/>
    <property type="evidence" value="ECO:0007669"/>
    <property type="project" value="InterPro"/>
</dbReference>
<dbReference type="EMBL" id="MFTO01000011">
    <property type="protein sequence ID" value="OGI63925.1"/>
    <property type="molecule type" value="Genomic_DNA"/>
</dbReference>
<dbReference type="GO" id="GO:0015768">
    <property type="term" value="P:maltose transport"/>
    <property type="evidence" value="ECO:0007669"/>
    <property type="project" value="TreeGrafter"/>
</dbReference>
<evidence type="ECO:0000313" key="6">
    <source>
        <dbReference type="Proteomes" id="UP000178985"/>
    </source>
</evidence>
<protein>
    <recommendedName>
        <fullName evidence="7">Sugar ABC transporter substrate-binding protein</fullName>
    </recommendedName>
</protein>
<comment type="similarity">
    <text evidence="1">Belongs to the bacterial solute-binding protein 1 family.</text>
</comment>
<evidence type="ECO:0000313" key="5">
    <source>
        <dbReference type="EMBL" id="OGI63925.1"/>
    </source>
</evidence>
<dbReference type="GO" id="GO:0042956">
    <property type="term" value="P:maltodextrin transmembrane transport"/>
    <property type="evidence" value="ECO:0007669"/>
    <property type="project" value="TreeGrafter"/>
</dbReference>
<organism evidence="5 6">
    <name type="scientific">Candidatus Nomurabacteria bacterium RIFCSPHIGHO2_01_FULL_40_20</name>
    <dbReference type="NCBI Taxonomy" id="1801738"/>
    <lineage>
        <taxon>Bacteria</taxon>
        <taxon>Candidatus Nomuraibacteriota</taxon>
    </lineage>
</organism>
<evidence type="ECO:0000256" key="2">
    <source>
        <dbReference type="ARBA" id="ARBA00022448"/>
    </source>
</evidence>
<keyword evidence="2" id="KW-0813">Transport</keyword>
<evidence type="ECO:0000256" key="4">
    <source>
        <dbReference type="SAM" id="Phobius"/>
    </source>
</evidence>
<dbReference type="InterPro" id="IPR006061">
    <property type="entry name" value="SBP_1_CS"/>
</dbReference>
<dbReference type="GO" id="GO:0055052">
    <property type="term" value="C:ATP-binding cassette (ABC) transporter complex, substrate-binding subunit-containing"/>
    <property type="evidence" value="ECO:0007669"/>
    <property type="project" value="TreeGrafter"/>
</dbReference>
<proteinExistence type="inferred from homology"/>
<dbReference type="SUPFAM" id="SSF53850">
    <property type="entry name" value="Periplasmic binding protein-like II"/>
    <property type="match status" value="1"/>
</dbReference>
<keyword evidence="4" id="KW-0472">Membrane</keyword>
<evidence type="ECO:0000256" key="3">
    <source>
        <dbReference type="ARBA" id="ARBA00022729"/>
    </source>
</evidence>
<evidence type="ECO:0008006" key="7">
    <source>
        <dbReference type="Google" id="ProtNLM"/>
    </source>
</evidence>
<dbReference type="Proteomes" id="UP000178985">
    <property type="component" value="Unassembled WGS sequence"/>
</dbReference>
<name>A0A1F6V2R8_9BACT</name>
<dbReference type="Pfam" id="PF01547">
    <property type="entry name" value="SBP_bac_1"/>
    <property type="match status" value="1"/>
</dbReference>
<evidence type="ECO:0000256" key="1">
    <source>
        <dbReference type="ARBA" id="ARBA00008520"/>
    </source>
</evidence>
<dbReference type="AlphaFoldDB" id="A0A1F6V2R8"/>
<reference evidence="5 6" key="1">
    <citation type="journal article" date="2016" name="Nat. Commun.">
        <title>Thousands of microbial genomes shed light on interconnected biogeochemical processes in an aquifer system.</title>
        <authorList>
            <person name="Anantharaman K."/>
            <person name="Brown C.T."/>
            <person name="Hug L.A."/>
            <person name="Sharon I."/>
            <person name="Castelle C.J."/>
            <person name="Probst A.J."/>
            <person name="Thomas B.C."/>
            <person name="Singh A."/>
            <person name="Wilkins M.J."/>
            <person name="Karaoz U."/>
            <person name="Brodie E.L."/>
            <person name="Williams K.H."/>
            <person name="Hubbard S.S."/>
            <person name="Banfield J.F."/>
        </authorList>
    </citation>
    <scope>NUCLEOTIDE SEQUENCE [LARGE SCALE GENOMIC DNA]</scope>
</reference>
<dbReference type="PANTHER" id="PTHR30061">
    <property type="entry name" value="MALTOSE-BINDING PERIPLASMIC PROTEIN"/>
    <property type="match status" value="1"/>
</dbReference>
<accession>A0A1F6V2R8</accession>
<keyword evidence="3" id="KW-0732">Signal</keyword>
<dbReference type="PANTHER" id="PTHR30061:SF50">
    <property type="entry name" value="MALTOSE_MALTODEXTRIN-BINDING PERIPLASMIC PROTEIN"/>
    <property type="match status" value="1"/>
</dbReference>
<dbReference type="PROSITE" id="PS01037">
    <property type="entry name" value="SBP_BACTERIAL_1"/>
    <property type="match status" value="1"/>
</dbReference>
<comment type="caution">
    <text evidence="5">The sequence shown here is derived from an EMBL/GenBank/DDBJ whole genome shotgun (WGS) entry which is preliminary data.</text>
</comment>
<gene>
    <name evidence="5" type="ORF">A2733_01685</name>
</gene>
<dbReference type="Gene3D" id="3.40.190.10">
    <property type="entry name" value="Periplasmic binding protein-like II"/>
    <property type="match status" value="1"/>
</dbReference>
<dbReference type="GO" id="GO:1901982">
    <property type="term" value="F:maltose binding"/>
    <property type="evidence" value="ECO:0007669"/>
    <property type="project" value="TreeGrafter"/>
</dbReference>
<keyword evidence="4" id="KW-1133">Transmembrane helix</keyword>
<feature type="transmembrane region" description="Helical" evidence="4">
    <location>
        <begin position="6"/>
        <end position="29"/>
    </location>
</feature>
<sequence>MKNFQMIVLVIFMALAVFGILVFSGAIPLGDKKQKEGSGGTVVLWGTVQSDYMHEMVQDFNDTYKIYTIKYEQKSPENFDRDLLEALASGKGPDLFFLPDYLAYNYSNKIYTIPYESFPVANFKNTFAGAGEVFLTSKGILAFPIAIDPLVMYYNRSMLNDSGIVYPPANWSEMVEMARVITKTDDSSQIIKGAVGLGQYFNILHAKDILAMLFLQTGNKIVKEEGGRFYSALSDSDKISATLDFFTNFSNPLSAEYSWNRSLPISQDFFSAEKLAFYFGFASELRTLVNKNPNQDFLASPVPQLKNSNFKATSSRVIGLAVSAFSKNFNSALTVASLMSTGNFALPYANTIGTAPARRDLLALKPTDAFYPTFYASALFAKSWLDPSPTESDAVFRKMIDNILSNSLSSEASLRDASNKISNLFIK</sequence>
<dbReference type="InterPro" id="IPR006059">
    <property type="entry name" value="SBP"/>
</dbReference>